<dbReference type="Proteomes" id="UP000437065">
    <property type="component" value="Unassembled WGS sequence"/>
</dbReference>
<reference evidence="1 2" key="1">
    <citation type="submission" date="2019-12" db="EMBL/GenBank/DDBJ databases">
        <title>Isolation and characterization of three novel carbon monoxide-oxidizing members of Halobacteria from salione crusts and soils.</title>
        <authorList>
            <person name="Myers M.R."/>
            <person name="King G.M."/>
        </authorList>
    </citation>
    <scope>NUCLEOTIDE SEQUENCE [LARGE SCALE GENOMIC DNA]</scope>
    <source>
        <strain evidence="1 2">WSA2</strain>
    </source>
</reference>
<dbReference type="OrthoDB" id="177294at2157"/>
<proteinExistence type="predicted"/>
<evidence type="ECO:0000313" key="2">
    <source>
        <dbReference type="Proteomes" id="UP000437065"/>
    </source>
</evidence>
<dbReference type="RefSeq" id="WP_159662253.1">
    <property type="nucleotide sequence ID" value="NZ_WUUS01000001.1"/>
</dbReference>
<keyword evidence="2" id="KW-1185">Reference proteome</keyword>
<name>A0A6B0SLM9_9EURY</name>
<gene>
    <name evidence="1" type="ORF">GRX01_00275</name>
</gene>
<dbReference type="EMBL" id="WUUS01000001">
    <property type="protein sequence ID" value="MXR39798.1"/>
    <property type="molecule type" value="Genomic_DNA"/>
</dbReference>
<sequence>MSDGGFTRLDGPECVDCERSTPTTGERVPYDVILCPSCYLEREGVQ</sequence>
<evidence type="ECO:0000313" key="1">
    <source>
        <dbReference type="EMBL" id="MXR39798.1"/>
    </source>
</evidence>
<organism evidence="1 2">
    <name type="scientific">Halobaculum saliterrae</name>
    <dbReference type="NCBI Taxonomy" id="2073113"/>
    <lineage>
        <taxon>Archaea</taxon>
        <taxon>Methanobacteriati</taxon>
        <taxon>Methanobacteriota</taxon>
        <taxon>Stenosarchaea group</taxon>
        <taxon>Halobacteria</taxon>
        <taxon>Halobacteriales</taxon>
        <taxon>Haloferacaceae</taxon>
        <taxon>Halobaculum</taxon>
    </lineage>
</organism>
<accession>A0A6B0SLM9</accession>
<comment type="caution">
    <text evidence="1">The sequence shown here is derived from an EMBL/GenBank/DDBJ whole genome shotgun (WGS) entry which is preliminary data.</text>
</comment>
<dbReference type="AlphaFoldDB" id="A0A6B0SLM9"/>
<protein>
    <submittedName>
        <fullName evidence="1">Uncharacterized protein</fullName>
    </submittedName>
</protein>